<evidence type="ECO:0000313" key="11">
    <source>
        <dbReference type="EMBL" id="CAB4638540.1"/>
    </source>
</evidence>
<dbReference type="SUPFAM" id="SSF53613">
    <property type="entry name" value="Ribokinase-like"/>
    <property type="match status" value="1"/>
</dbReference>
<dbReference type="EMBL" id="CAEZVY010000026">
    <property type="protein sequence ID" value="CAB4638540.1"/>
    <property type="molecule type" value="Genomic_DNA"/>
</dbReference>
<keyword evidence="7" id="KW-0630">Potassium</keyword>
<reference evidence="11" key="1">
    <citation type="submission" date="2020-05" db="EMBL/GenBank/DDBJ databases">
        <authorList>
            <person name="Chiriac C."/>
            <person name="Salcher M."/>
            <person name="Ghai R."/>
            <person name="Kavagutti S V."/>
        </authorList>
    </citation>
    <scope>NUCLEOTIDE SEQUENCE</scope>
</reference>
<dbReference type="InterPro" id="IPR029056">
    <property type="entry name" value="Ribokinase-like"/>
</dbReference>
<name>A0A6J6JMI3_9ZZZZ</name>
<dbReference type="PANTHER" id="PTHR10584">
    <property type="entry name" value="SUGAR KINASE"/>
    <property type="match status" value="1"/>
</dbReference>
<dbReference type="GO" id="GO:0006014">
    <property type="term" value="P:D-ribose metabolic process"/>
    <property type="evidence" value="ECO:0007669"/>
    <property type="project" value="InterPro"/>
</dbReference>
<dbReference type="Gene3D" id="3.40.1190.20">
    <property type="match status" value="1"/>
</dbReference>
<evidence type="ECO:0000259" key="9">
    <source>
        <dbReference type="Pfam" id="PF00294"/>
    </source>
</evidence>
<dbReference type="GO" id="GO:0004747">
    <property type="term" value="F:ribokinase activity"/>
    <property type="evidence" value="ECO:0007669"/>
    <property type="project" value="InterPro"/>
</dbReference>
<dbReference type="GO" id="GO:0046872">
    <property type="term" value="F:metal ion binding"/>
    <property type="evidence" value="ECO:0007669"/>
    <property type="project" value="UniProtKB-KW"/>
</dbReference>
<evidence type="ECO:0000256" key="3">
    <source>
        <dbReference type="ARBA" id="ARBA00022741"/>
    </source>
</evidence>
<dbReference type="Pfam" id="PF00294">
    <property type="entry name" value="PfkB"/>
    <property type="match status" value="1"/>
</dbReference>
<organism evidence="11">
    <name type="scientific">freshwater metagenome</name>
    <dbReference type="NCBI Taxonomy" id="449393"/>
    <lineage>
        <taxon>unclassified sequences</taxon>
        <taxon>metagenomes</taxon>
        <taxon>ecological metagenomes</taxon>
    </lineage>
</organism>
<keyword evidence="6" id="KW-0460">Magnesium</keyword>
<dbReference type="EMBL" id="CAEZTM010000043">
    <property type="protein sequence ID" value="CAB4574534.1"/>
    <property type="molecule type" value="Genomic_DNA"/>
</dbReference>
<evidence type="ECO:0000256" key="1">
    <source>
        <dbReference type="ARBA" id="ARBA00022679"/>
    </source>
</evidence>
<gene>
    <name evidence="10" type="ORF">UFOPK1684_00960</name>
    <name evidence="11" type="ORF">UFOPK2158_00369</name>
</gene>
<dbReference type="CDD" id="cd01174">
    <property type="entry name" value="ribokinase"/>
    <property type="match status" value="1"/>
</dbReference>
<evidence type="ECO:0000256" key="7">
    <source>
        <dbReference type="ARBA" id="ARBA00022958"/>
    </source>
</evidence>
<dbReference type="GO" id="GO:0005829">
    <property type="term" value="C:cytosol"/>
    <property type="evidence" value="ECO:0007669"/>
    <property type="project" value="TreeGrafter"/>
</dbReference>
<keyword evidence="3" id="KW-0547">Nucleotide-binding</keyword>
<evidence type="ECO:0000313" key="10">
    <source>
        <dbReference type="EMBL" id="CAB4574534.1"/>
    </source>
</evidence>
<dbReference type="HAMAP" id="MF_01987">
    <property type="entry name" value="Ribokinase"/>
    <property type="match status" value="1"/>
</dbReference>
<accession>A0A6J6JMI3</accession>
<evidence type="ECO:0000256" key="4">
    <source>
        <dbReference type="ARBA" id="ARBA00022777"/>
    </source>
</evidence>
<proteinExistence type="inferred from homology"/>
<dbReference type="AlphaFoldDB" id="A0A6J6JMI3"/>
<protein>
    <submittedName>
        <fullName evidence="11">Unannotated protein</fullName>
    </submittedName>
</protein>
<keyword evidence="2" id="KW-0479">Metal-binding</keyword>
<keyword evidence="8" id="KW-0119">Carbohydrate metabolism</keyword>
<dbReference type="InterPro" id="IPR002139">
    <property type="entry name" value="Ribo/fructo_kinase"/>
</dbReference>
<dbReference type="InterPro" id="IPR011877">
    <property type="entry name" value="Ribokinase"/>
</dbReference>
<evidence type="ECO:0000256" key="2">
    <source>
        <dbReference type="ARBA" id="ARBA00022723"/>
    </source>
</evidence>
<dbReference type="PANTHER" id="PTHR10584:SF166">
    <property type="entry name" value="RIBOKINASE"/>
    <property type="match status" value="1"/>
</dbReference>
<dbReference type="InterPro" id="IPR011611">
    <property type="entry name" value="PfkB_dom"/>
</dbReference>
<evidence type="ECO:0000256" key="8">
    <source>
        <dbReference type="ARBA" id="ARBA00023277"/>
    </source>
</evidence>
<keyword evidence="4" id="KW-0418">Kinase</keyword>
<keyword evidence="5" id="KW-0067">ATP-binding</keyword>
<dbReference type="GO" id="GO:0005524">
    <property type="term" value="F:ATP binding"/>
    <property type="evidence" value="ECO:0007669"/>
    <property type="project" value="UniProtKB-KW"/>
</dbReference>
<dbReference type="PRINTS" id="PR00990">
    <property type="entry name" value="RIBOKINASE"/>
</dbReference>
<feature type="domain" description="Carbohydrate kinase PfkB" evidence="9">
    <location>
        <begin position="6"/>
        <end position="302"/>
    </location>
</feature>
<keyword evidence="1" id="KW-0808">Transferase</keyword>
<evidence type="ECO:0000256" key="5">
    <source>
        <dbReference type="ARBA" id="ARBA00022840"/>
    </source>
</evidence>
<evidence type="ECO:0000256" key="6">
    <source>
        <dbReference type="ARBA" id="ARBA00022842"/>
    </source>
</evidence>
<sequence length="317" mass="32415">MPNAPLVVIGNANVDLTTYLQRAPERGETVLGQNFSIGMGGKGANQAVAAARAGAQVSFIGRIGEDAFGDMVITALTTEGLELEHLARVPGPSGVASIYVEDGGANRIAVFAGASGTLTQESAAQAVASHTDLKILVSQLEIDQRVVAAALATARAMGAHTILNTAPALAVPEGILRNTTWLIANEVEIATVLGGAGVTTPQEITVDVITAGIEGWALALGCHVIVTLGDQGAIGHVPGDGTFHFSTEPVTAQDTVGAGDCFVGYFAAHLIEGLPWRNALAGGVLAASDSVTRAGAQSSYPKRSQAEQFRNRALDSV</sequence>